<feature type="transmembrane region" description="Helical" evidence="1">
    <location>
        <begin position="12"/>
        <end position="32"/>
    </location>
</feature>
<sequence>MKELLAKIYQKLTLNNIMIFFLISLFGVYMIYTHATTISLKDITPEQLSANPELLNGKTLKGSVSYRNGVLVYFKDLHIENITLKDVTFEDVILDAASFKNVIFDNCTFSGFHVEDSIFERVWFNGGIMKPSVNNFKTRVEGCRLKDVFFDGTHFNGAKLAVGGGGGIIKFKNTKRDKTSHFGTRNSHLILENIQSDANSSWDNIGEPLSLHIKNSKFTNGGIIGGGVDSLYIENSELSDVVPAAKQGVITNCIINGLRMANGVFYLVNNTYGQKGKAAGISIVKRSLDVPTHAYILGDPNKVNRVNMDIGGGQLFIIWIC</sequence>
<proteinExistence type="predicted"/>
<dbReference type="EMBL" id="FRDI01000015">
    <property type="protein sequence ID" value="SHN71485.1"/>
    <property type="molecule type" value="Genomic_DNA"/>
</dbReference>
<organism evidence="2 3">
    <name type="scientific">Desulfovibrio litoralis DSM 11393</name>
    <dbReference type="NCBI Taxonomy" id="1121455"/>
    <lineage>
        <taxon>Bacteria</taxon>
        <taxon>Pseudomonadati</taxon>
        <taxon>Thermodesulfobacteriota</taxon>
        <taxon>Desulfovibrionia</taxon>
        <taxon>Desulfovibrionales</taxon>
        <taxon>Desulfovibrionaceae</taxon>
        <taxon>Desulfovibrio</taxon>
    </lineage>
</organism>
<evidence type="ECO:0008006" key="4">
    <source>
        <dbReference type="Google" id="ProtNLM"/>
    </source>
</evidence>
<reference evidence="2 3" key="1">
    <citation type="submission" date="2016-12" db="EMBL/GenBank/DDBJ databases">
        <authorList>
            <person name="Song W.-J."/>
            <person name="Kurnit D.M."/>
        </authorList>
    </citation>
    <scope>NUCLEOTIDE SEQUENCE [LARGE SCALE GENOMIC DNA]</scope>
    <source>
        <strain evidence="2 3">DSM 11393</strain>
    </source>
</reference>
<dbReference type="SUPFAM" id="SSF141571">
    <property type="entry name" value="Pentapeptide repeat-like"/>
    <property type="match status" value="1"/>
</dbReference>
<protein>
    <recommendedName>
        <fullName evidence="4">Pentapeptide repeat-containing protein</fullName>
    </recommendedName>
</protein>
<name>A0A1M7TL99_9BACT</name>
<keyword evidence="1" id="KW-1133">Transmembrane helix</keyword>
<dbReference type="RefSeq" id="WP_143145562.1">
    <property type="nucleotide sequence ID" value="NZ_FRDI01000015.1"/>
</dbReference>
<evidence type="ECO:0000313" key="3">
    <source>
        <dbReference type="Proteomes" id="UP000186469"/>
    </source>
</evidence>
<keyword evidence="1" id="KW-0472">Membrane</keyword>
<keyword evidence="3" id="KW-1185">Reference proteome</keyword>
<gene>
    <name evidence="2" type="ORF">SAMN02745728_02195</name>
</gene>
<dbReference type="Gene3D" id="2.160.20.80">
    <property type="entry name" value="E3 ubiquitin-protein ligase SopA"/>
    <property type="match status" value="1"/>
</dbReference>
<dbReference type="STRING" id="1121455.SAMN02745728_02195"/>
<dbReference type="AlphaFoldDB" id="A0A1M7TL99"/>
<dbReference type="Proteomes" id="UP000186469">
    <property type="component" value="Unassembled WGS sequence"/>
</dbReference>
<evidence type="ECO:0000313" key="2">
    <source>
        <dbReference type="EMBL" id="SHN71485.1"/>
    </source>
</evidence>
<keyword evidence="1" id="KW-0812">Transmembrane</keyword>
<dbReference type="OrthoDB" id="67652at2"/>
<evidence type="ECO:0000256" key="1">
    <source>
        <dbReference type="SAM" id="Phobius"/>
    </source>
</evidence>
<accession>A0A1M7TL99</accession>